<dbReference type="AlphaFoldDB" id="A0A7W7LE60"/>
<dbReference type="GO" id="GO:0006508">
    <property type="term" value="P:proteolysis"/>
    <property type="evidence" value="ECO:0007669"/>
    <property type="project" value="InterPro"/>
</dbReference>
<evidence type="ECO:0000313" key="4">
    <source>
        <dbReference type="Proteomes" id="UP000556436"/>
    </source>
</evidence>
<comment type="caution">
    <text evidence="3">The sequence shown here is derived from an EMBL/GenBank/DDBJ whole genome shotgun (WGS) entry which is preliminary data.</text>
</comment>
<feature type="compositionally biased region" description="Polar residues" evidence="1">
    <location>
        <begin position="202"/>
        <end position="214"/>
    </location>
</feature>
<organism evidence="3 4">
    <name type="scientific">Streptomyces netropsis</name>
    <name type="common">Streptoverticillium netropsis</name>
    <dbReference type="NCBI Taxonomy" id="55404"/>
    <lineage>
        <taxon>Bacteria</taxon>
        <taxon>Bacillati</taxon>
        <taxon>Actinomycetota</taxon>
        <taxon>Actinomycetes</taxon>
        <taxon>Kitasatosporales</taxon>
        <taxon>Streptomycetaceae</taxon>
        <taxon>Streptomyces</taxon>
    </lineage>
</organism>
<feature type="domain" description="Peptidase M28" evidence="2">
    <location>
        <begin position="7"/>
        <end position="177"/>
    </location>
</feature>
<gene>
    <name evidence="3" type="ORF">FHS38_004049</name>
</gene>
<accession>A0A7W7LE60</accession>
<reference evidence="3 4" key="1">
    <citation type="submission" date="2020-08" db="EMBL/GenBank/DDBJ databases">
        <title>Genomic Encyclopedia of Type Strains, Phase III (KMG-III): the genomes of soil and plant-associated and newly described type strains.</title>
        <authorList>
            <person name="Whitman W."/>
        </authorList>
    </citation>
    <scope>NUCLEOTIDE SEQUENCE [LARGE SCALE GENOMIC DNA]</scope>
    <source>
        <strain evidence="3 4">CECT 3265</strain>
    </source>
</reference>
<evidence type="ECO:0000256" key="1">
    <source>
        <dbReference type="SAM" id="MobiDB-lite"/>
    </source>
</evidence>
<dbReference type="Proteomes" id="UP000556436">
    <property type="component" value="Unassembled WGS sequence"/>
</dbReference>
<dbReference type="InterPro" id="IPR045175">
    <property type="entry name" value="M28_fam"/>
</dbReference>
<feature type="region of interest" description="Disordered" evidence="1">
    <location>
        <begin position="201"/>
        <end position="238"/>
    </location>
</feature>
<protein>
    <recommendedName>
        <fullName evidence="2">Peptidase M28 domain-containing protein</fullName>
    </recommendedName>
</protein>
<dbReference type="SUPFAM" id="SSF53187">
    <property type="entry name" value="Zn-dependent exopeptidases"/>
    <property type="match status" value="1"/>
</dbReference>
<keyword evidence="4" id="KW-1185">Reference proteome</keyword>
<sequence length="364" mass="38159">MGNATARAPGADDNASGVAAVLEIARLLAPVALSATVRFVAFSGEEQGLWGSTAYAAELHAAGADIYRVINLDMIGRPPEDGSVTVERDEGNAVPGNDAASQALGAVMAQAAASYTALPVKLGPIYASDYMPFEAHSDVTVGAYEGEGNPHYHRTSDKPATLDYGYLAAVTRTVLATLLSEALDVADEASSAVDLYIRDNQADTGSQPSSSPNGASPDLWVRNNDIRDGDDPELGHQTPVNGIPNYVYVRVHNRGTIALGGGVAQVRTYRCDAGDGVGWPTRFQPIGTLVIDQAIPAGGSMRVGPFAWTPHIVDRDRLLAIASAPSDHSVPDVYTGELDTDLLVRFDNNVGRRDVAPQPAGPEG</sequence>
<dbReference type="EMBL" id="JACHJG010000008">
    <property type="protein sequence ID" value="MBB4887981.1"/>
    <property type="molecule type" value="Genomic_DNA"/>
</dbReference>
<evidence type="ECO:0000313" key="3">
    <source>
        <dbReference type="EMBL" id="MBB4887981.1"/>
    </source>
</evidence>
<dbReference type="PANTHER" id="PTHR12147:SF26">
    <property type="entry name" value="PEPTIDASE M28 DOMAIN-CONTAINING PROTEIN"/>
    <property type="match status" value="1"/>
</dbReference>
<dbReference type="PANTHER" id="PTHR12147">
    <property type="entry name" value="METALLOPEPTIDASE M28 FAMILY MEMBER"/>
    <property type="match status" value="1"/>
</dbReference>
<dbReference type="Pfam" id="PF04389">
    <property type="entry name" value="Peptidase_M28"/>
    <property type="match status" value="1"/>
</dbReference>
<proteinExistence type="predicted"/>
<dbReference type="GO" id="GO:0008235">
    <property type="term" value="F:metalloexopeptidase activity"/>
    <property type="evidence" value="ECO:0007669"/>
    <property type="project" value="InterPro"/>
</dbReference>
<dbReference type="InterPro" id="IPR007484">
    <property type="entry name" value="Peptidase_M28"/>
</dbReference>
<evidence type="ECO:0000259" key="2">
    <source>
        <dbReference type="Pfam" id="PF04389"/>
    </source>
</evidence>
<dbReference type="Gene3D" id="3.40.630.10">
    <property type="entry name" value="Zn peptidases"/>
    <property type="match status" value="1"/>
</dbReference>
<name>A0A7W7LE60_STRNE</name>